<feature type="domain" description="YcaO" evidence="1">
    <location>
        <begin position="1"/>
        <end position="299"/>
    </location>
</feature>
<gene>
    <name evidence="2" type="ORF">A2209_00905</name>
</gene>
<dbReference type="PANTHER" id="PTHR37809">
    <property type="entry name" value="RIBOSOMAL PROTEIN S12 METHYLTHIOTRANSFERASE ACCESSORY FACTOR YCAO"/>
    <property type="match status" value="1"/>
</dbReference>
<sequence length="299" mass="34300">MSLDSEIWILYHALSQENLLSGLTDQTQSFSDEPKFPCFTCKNKQLFGAGIDKNKKLALLKALSELAEKHIVTTQEKTSLSPETYGSAGGFDQQTTIERAVYEAIERQAYRKFWQAKIIPPAIRINQVNHREIQTLLSTIKQYRLVVDVFDITNEFGIPTIMTILIDSTSKGPGFNLGLRTNTNPKKAIIGSIMDALLSRRLLKQLMIEKPQAKLIHWTKSYVFNSKHYLGQFAFIKPTHQRVDFLFGKKIKYQNLTKYSLEQQALTKINKQRVNLIRHQLPAFTKIGFYVYQAIITQP</sequence>
<evidence type="ECO:0000313" key="3">
    <source>
        <dbReference type="Proteomes" id="UP000178450"/>
    </source>
</evidence>
<dbReference type="PANTHER" id="PTHR37809:SF1">
    <property type="entry name" value="RIBOSOMAL PROTEIN S12 METHYLTHIOTRANSFERASE ACCESSORY FACTOR YCAO"/>
    <property type="match status" value="1"/>
</dbReference>
<dbReference type="Pfam" id="PF02624">
    <property type="entry name" value="YcaO"/>
    <property type="match status" value="1"/>
</dbReference>
<organism evidence="2 3">
    <name type="scientific">Candidatus Roizmanbacteria bacterium RIFOXYA1_FULL_41_12</name>
    <dbReference type="NCBI Taxonomy" id="1802082"/>
    <lineage>
        <taxon>Bacteria</taxon>
        <taxon>Candidatus Roizmaniibacteriota</taxon>
    </lineage>
</organism>
<name>A0A1F7KFA1_9BACT</name>
<evidence type="ECO:0000313" key="2">
    <source>
        <dbReference type="EMBL" id="OGK66543.1"/>
    </source>
</evidence>
<proteinExistence type="predicted"/>
<evidence type="ECO:0000259" key="1">
    <source>
        <dbReference type="PROSITE" id="PS51664"/>
    </source>
</evidence>
<protein>
    <recommendedName>
        <fullName evidence="1">YcaO domain-containing protein</fullName>
    </recommendedName>
</protein>
<dbReference type="Proteomes" id="UP000178450">
    <property type="component" value="Unassembled WGS sequence"/>
</dbReference>
<dbReference type="EMBL" id="MGBG01000006">
    <property type="protein sequence ID" value="OGK66543.1"/>
    <property type="molecule type" value="Genomic_DNA"/>
</dbReference>
<reference evidence="2 3" key="1">
    <citation type="journal article" date="2016" name="Nat. Commun.">
        <title>Thousands of microbial genomes shed light on interconnected biogeochemical processes in an aquifer system.</title>
        <authorList>
            <person name="Anantharaman K."/>
            <person name="Brown C.T."/>
            <person name="Hug L.A."/>
            <person name="Sharon I."/>
            <person name="Castelle C.J."/>
            <person name="Probst A.J."/>
            <person name="Thomas B.C."/>
            <person name="Singh A."/>
            <person name="Wilkins M.J."/>
            <person name="Karaoz U."/>
            <person name="Brodie E.L."/>
            <person name="Williams K.H."/>
            <person name="Hubbard S.S."/>
            <person name="Banfield J.F."/>
        </authorList>
    </citation>
    <scope>NUCLEOTIDE SEQUENCE [LARGE SCALE GENOMIC DNA]</scope>
</reference>
<dbReference type="Gene3D" id="3.30.160.660">
    <property type="match status" value="1"/>
</dbReference>
<dbReference type="InterPro" id="IPR003776">
    <property type="entry name" value="YcaO-like_dom"/>
</dbReference>
<accession>A0A1F7KFA1</accession>
<dbReference type="PROSITE" id="PS51664">
    <property type="entry name" value="YCAO"/>
    <property type="match status" value="1"/>
</dbReference>
<dbReference type="AlphaFoldDB" id="A0A1F7KFA1"/>
<comment type="caution">
    <text evidence="2">The sequence shown here is derived from an EMBL/GenBank/DDBJ whole genome shotgun (WGS) entry which is preliminary data.</text>
</comment>